<evidence type="ECO:0000313" key="2">
    <source>
        <dbReference type="Proteomes" id="UP000308600"/>
    </source>
</evidence>
<name>A0ACD3A2G6_9AGAR</name>
<dbReference type="Proteomes" id="UP000308600">
    <property type="component" value="Unassembled WGS sequence"/>
</dbReference>
<protein>
    <submittedName>
        <fullName evidence="1">Uncharacterized protein</fullName>
    </submittedName>
</protein>
<organism evidence="1 2">
    <name type="scientific">Pluteus cervinus</name>
    <dbReference type="NCBI Taxonomy" id="181527"/>
    <lineage>
        <taxon>Eukaryota</taxon>
        <taxon>Fungi</taxon>
        <taxon>Dikarya</taxon>
        <taxon>Basidiomycota</taxon>
        <taxon>Agaricomycotina</taxon>
        <taxon>Agaricomycetes</taxon>
        <taxon>Agaricomycetidae</taxon>
        <taxon>Agaricales</taxon>
        <taxon>Pluteineae</taxon>
        <taxon>Pluteaceae</taxon>
        <taxon>Pluteus</taxon>
    </lineage>
</organism>
<reference evidence="1 2" key="1">
    <citation type="journal article" date="2019" name="Nat. Ecol. Evol.">
        <title>Megaphylogeny resolves global patterns of mushroom evolution.</title>
        <authorList>
            <person name="Varga T."/>
            <person name="Krizsan K."/>
            <person name="Foldi C."/>
            <person name="Dima B."/>
            <person name="Sanchez-Garcia M."/>
            <person name="Sanchez-Ramirez S."/>
            <person name="Szollosi G.J."/>
            <person name="Szarkandi J.G."/>
            <person name="Papp V."/>
            <person name="Albert L."/>
            <person name="Andreopoulos W."/>
            <person name="Angelini C."/>
            <person name="Antonin V."/>
            <person name="Barry K.W."/>
            <person name="Bougher N.L."/>
            <person name="Buchanan P."/>
            <person name="Buyck B."/>
            <person name="Bense V."/>
            <person name="Catcheside P."/>
            <person name="Chovatia M."/>
            <person name="Cooper J."/>
            <person name="Damon W."/>
            <person name="Desjardin D."/>
            <person name="Finy P."/>
            <person name="Geml J."/>
            <person name="Haridas S."/>
            <person name="Hughes K."/>
            <person name="Justo A."/>
            <person name="Karasinski D."/>
            <person name="Kautmanova I."/>
            <person name="Kiss B."/>
            <person name="Kocsube S."/>
            <person name="Kotiranta H."/>
            <person name="LaButti K.M."/>
            <person name="Lechner B.E."/>
            <person name="Liimatainen K."/>
            <person name="Lipzen A."/>
            <person name="Lukacs Z."/>
            <person name="Mihaltcheva S."/>
            <person name="Morgado L.N."/>
            <person name="Niskanen T."/>
            <person name="Noordeloos M.E."/>
            <person name="Ohm R.A."/>
            <person name="Ortiz-Santana B."/>
            <person name="Ovrebo C."/>
            <person name="Racz N."/>
            <person name="Riley R."/>
            <person name="Savchenko A."/>
            <person name="Shiryaev A."/>
            <person name="Soop K."/>
            <person name="Spirin V."/>
            <person name="Szebenyi C."/>
            <person name="Tomsovsky M."/>
            <person name="Tulloss R.E."/>
            <person name="Uehling J."/>
            <person name="Grigoriev I.V."/>
            <person name="Vagvolgyi C."/>
            <person name="Papp T."/>
            <person name="Martin F.M."/>
            <person name="Miettinen O."/>
            <person name="Hibbett D.S."/>
            <person name="Nagy L.G."/>
        </authorList>
    </citation>
    <scope>NUCLEOTIDE SEQUENCE [LARGE SCALE GENOMIC DNA]</scope>
    <source>
        <strain evidence="1 2">NL-1719</strain>
    </source>
</reference>
<evidence type="ECO:0000313" key="1">
    <source>
        <dbReference type="EMBL" id="TFK59880.1"/>
    </source>
</evidence>
<accession>A0ACD3A2G6</accession>
<dbReference type="EMBL" id="ML208874">
    <property type="protein sequence ID" value="TFK59880.1"/>
    <property type="molecule type" value="Genomic_DNA"/>
</dbReference>
<gene>
    <name evidence="1" type="ORF">BDN72DRAFT_864799</name>
</gene>
<keyword evidence="2" id="KW-1185">Reference proteome</keyword>
<proteinExistence type="predicted"/>
<sequence>MPRANQVRQDFPEVHFSPSDLEKMEQQLPAFHKLPVVGRQTFLGLFMVQLKQTGLTEQQWARRKRFMLFPKAIKAWFIERNVKRRHRKHFGLKPRLRMVDMIVQRYGKRVRRYAIEEAGGSEKSRDFLKYWQKAIRRVQDGLSEEEEKSLEKDRQRQLDHGLDPAIRLENCKKRLPAHLKKMAECLWTQMGVIGFFVCGWKDGRKVIVNSYDYNHLIAGPGAEKFSKKYGKEVTDVENKFTHFAVARFGEDHVNHPIQDKFHKQNEKIPPKLKFEDRYPIVGPPSSWSTDIDDSIDTVRAIFSWHYRTGGCKSRKFPWAAIKRNISKYIPSKYLPTNFRLKEASKQGKDGILLLLHHWRSRYKKYGAAEMFRFTHVPGPRDQPEAVDYELGLEHGFGDSYMEDEEMENEIIEAAGESSSEEEEEDEPEERSTADEDEPEDKRAVDENESDDEEAVAGWLSQIDEEEQPVKGPKAVKKRPRTDSRSSEEQSRTGRGKGKEPRTEEVESDEEMEEPHGQGKRKAKDTGSYDTPSSGQSHQPSDRLPRQSSSKFPPRKRRRFASDSVMKTTNAVPTPRRATDPIPRASVEEGNTRGKRQPRPRKMDDGTLFKPGPRKK</sequence>